<keyword evidence="1" id="KW-1133">Transmembrane helix</keyword>
<evidence type="ECO:0000256" key="1">
    <source>
        <dbReference type="SAM" id="Phobius"/>
    </source>
</evidence>
<feature type="transmembrane region" description="Helical" evidence="1">
    <location>
        <begin position="6"/>
        <end position="23"/>
    </location>
</feature>
<keyword evidence="1" id="KW-0472">Membrane</keyword>
<organism evidence="2">
    <name type="scientific">bioreactor metagenome</name>
    <dbReference type="NCBI Taxonomy" id="1076179"/>
    <lineage>
        <taxon>unclassified sequences</taxon>
        <taxon>metagenomes</taxon>
        <taxon>ecological metagenomes</taxon>
    </lineage>
</organism>
<comment type="caution">
    <text evidence="2">The sequence shown here is derived from an EMBL/GenBank/DDBJ whole genome shotgun (WGS) entry which is preliminary data.</text>
</comment>
<accession>A0A644SXJ1</accession>
<keyword evidence="1" id="KW-0812">Transmembrane</keyword>
<dbReference type="AlphaFoldDB" id="A0A644SXJ1"/>
<name>A0A644SXJ1_9ZZZZ</name>
<evidence type="ECO:0000313" key="2">
    <source>
        <dbReference type="EMBL" id="MPL58412.1"/>
    </source>
</evidence>
<gene>
    <name evidence="2" type="ORF">SDC9_03945</name>
</gene>
<dbReference type="EMBL" id="VSSQ01000007">
    <property type="protein sequence ID" value="MPL58412.1"/>
    <property type="molecule type" value="Genomic_DNA"/>
</dbReference>
<sequence length="61" mass="6822">MPGYLAALLFCVGVVTVVVFLTIGQKWLPIWQRRIIVTCGLLLALAMCLYLALTMLLLIRD</sequence>
<protein>
    <submittedName>
        <fullName evidence="2">Uncharacterized protein</fullName>
    </submittedName>
</protein>
<proteinExistence type="predicted"/>
<feature type="transmembrane region" description="Helical" evidence="1">
    <location>
        <begin position="35"/>
        <end position="59"/>
    </location>
</feature>
<reference evidence="2" key="1">
    <citation type="submission" date="2019-08" db="EMBL/GenBank/DDBJ databases">
        <authorList>
            <person name="Kucharzyk K."/>
            <person name="Murdoch R.W."/>
            <person name="Higgins S."/>
            <person name="Loffler F."/>
        </authorList>
    </citation>
    <scope>NUCLEOTIDE SEQUENCE</scope>
</reference>